<dbReference type="RefSeq" id="WP_046955367.1">
    <property type="nucleotide sequence ID" value="NZ_LCYI01000022.1"/>
</dbReference>
<gene>
    <name evidence="1" type="ORF">B4077_3570</name>
</gene>
<evidence type="ECO:0000313" key="2">
    <source>
        <dbReference type="Proteomes" id="UP000035214"/>
    </source>
</evidence>
<dbReference type="PATRIC" id="fig|1396.428.peg.4669"/>
<dbReference type="Proteomes" id="UP000035214">
    <property type="component" value="Unassembled WGS sequence"/>
</dbReference>
<protein>
    <submittedName>
        <fullName evidence="1">Uncharacterized protein</fullName>
    </submittedName>
</protein>
<sequence length="289" mass="33509">MATKTDIMWPEKLIEEIAYRRCIIFLGSGVSATAVNEDGESPKTWGEFIEAIQTLMRNPSRKDRKFVKDMLTQENYLLALQAIYDLSDPGEYANFLKRNFGRGNYMASQVHSHIKEIDSKIVITTNFDKIYDNLCNENHYVKYDYQKTRSIITNIKSPENLIVKAHGTIDDTDEIIFTSKQYYDSQEKFPEFYELLGSLFKTNTVLFLGYSLSDPDINLILHSCRNTSSPAAPHYIVLKEGTSEHKIKHWEETYNVKCLEFGPDYNAFEPNIEELKNQVISLREDRQLP</sequence>
<proteinExistence type="predicted"/>
<comment type="caution">
    <text evidence="1">The sequence shown here is derived from an EMBL/GenBank/DDBJ whole genome shotgun (WGS) entry which is preliminary data.</text>
</comment>
<organism evidence="1 2">
    <name type="scientific">Bacillus cereus</name>
    <dbReference type="NCBI Taxonomy" id="1396"/>
    <lineage>
        <taxon>Bacteria</taxon>
        <taxon>Bacillati</taxon>
        <taxon>Bacillota</taxon>
        <taxon>Bacilli</taxon>
        <taxon>Bacillales</taxon>
        <taxon>Bacillaceae</taxon>
        <taxon>Bacillus</taxon>
        <taxon>Bacillus cereus group</taxon>
    </lineage>
</organism>
<reference evidence="1 2" key="1">
    <citation type="submission" date="2015-04" db="EMBL/GenBank/DDBJ databases">
        <title>Draft Genome Sequences of Eight Spore-Forming Food Isolates of Bacillus cereus Genome sequencing.</title>
        <authorList>
            <person name="Krawcyk A.O."/>
            <person name="de Jong A."/>
            <person name="Eijlander R.T."/>
            <person name="Berendsen E.M."/>
            <person name="Holsappel S."/>
            <person name="Wells-Bennik M."/>
            <person name="Kuipers O.P."/>
        </authorList>
    </citation>
    <scope>NUCLEOTIDE SEQUENCE [LARGE SCALE GENOMIC DNA]</scope>
    <source>
        <strain evidence="1 2">B4077</strain>
    </source>
</reference>
<name>A0A0G8EZB0_BACCE</name>
<accession>A0A0G8EZB0</accession>
<dbReference type="AlphaFoldDB" id="A0A0G8EZB0"/>
<dbReference type="SUPFAM" id="SSF52467">
    <property type="entry name" value="DHS-like NAD/FAD-binding domain"/>
    <property type="match status" value="1"/>
</dbReference>
<dbReference type="InterPro" id="IPR029035">
    <property type="entry name" value="DHS-like_NAD/FAD-binding_dom"/>
</dbReference>
<dbReference type="Pfam" id="PF13289">
    <property type="entry name" value="SIR2_2"/>
    <property type="match status" value="1"/>
</dbReference>
<dbReference type="EMBL" id="LCYI01000022">
    <property type="protein sequence ID" value="KLA29509.1"/>
    <property type="molecule type" value="Genomic_DNA"/>
</dbReference>
<evidence type="ECO:0000313" key="1">
    <source>
        <dbReference type="EMBL" id="KLA29509.1"/>
    </source>
</evidence>